<comment type="caution">
    <text evidence="2">The sequence shown here is derived from an EMBL/GenBank/DDBJ whole genome shotgun (WGS) entry which is preliminary data.</text>
</comment>
<dbReference type="PANTHER" id="PTHR13812">
    <property type="entry name" value="KETIMINE REDUCTASE MU-CRYSTALLIN"/>
    <property type="match status" value="1"/>
</dbReference>
<protein>
    <recommendedName>
        <fullName evidence="4">NAD(P)-binding protein</fullName>
    </recommendedName>
</protein>
<dbReference type="GO" id="GO:0005737">
    <property type="term" value="C:cytoplasm"/>
    <property type="evidence" value="ECO:0007669"/>
    <property type="project" value="TreeGrafter"/>
</dbReference>
<dbReference type="PANTHER" id="PTHR13812:SF19">
    <property type="entry name" value="KETIMINE REDUCTASE MU-CRYSTALLIN"/>
    <property type="match status" value="1"/>
</dbReference>
<sequence>MSVRVLTGTDVRNITAELSVEFLQSLMEDVFALISSPESGTAYLPHRISIPMETHTALFMPARISTMGTAIKVVSVPSSSDDKRGLPASTLVLDKHTGAVKAIVNARSLTALRNAAGSLLSTTLVGPTSPTHIVAFGAGEQILAHLDLHFQAFPSVKSCTIVNRSINDRVSSVTSQLAVKHPSVNFSVLAYDAFNVTGESSAKLRSYLSNTDIIITATPSNLPLFPSSWVRSGTHVILIGSYTPQMKEVDTDLIMRAIPTSFHNDETNETHSPILLVDSVSACLVEAGEIIEAGIKPSQVVEIGKFVLDKREHVRSNWRKFHPKSKGVANDFVGPITIFKSVGVGLQDVAIAYAVVDKAEEMERSNAKGSTGVVVLDFDA</sequence>
<dbReference type="SUPFAM" id="SSF51735">
    <property type="entry name" value="NAD(P)-binding Rossmann-fold domains"/>
    <property type="match status" value="1"/>
</dbReference>
<dbReference type="InterPro" id="IPR023401">
    <property type="entry name" value="ODC_N"/>
</dbReference>
<dbReference type="Pfam" id="PF02423">
    <property type="entry name" value="OCD_Mu_crystall"/>
    <property type="match status" value="1"/>
</dbReference>
<dbReference type="Gene3D" id="3.30.1780.10">
    <property type="entry name" value="ornithine cyclodeaminase, domain 1"/>
    <property type="match status" value="1"/>
</dbReference>
<evidence type="ECO:0008006" key="4">
    <source>
        <dbReference type="Google" id="ProtNLM"/>
    </source>
</evidence>
<gene>
    <name evidence="2" type="ORF">C8J55DRAFT_607675</name>
</gene>
<comment type="similarity">
    <text evidence="1">Belongs to the ornithine cyclodeaminase/mu-crystallin family.</text>
</comment>
<dbReference type="Gene3D" id="3.40.50.720">
    <property type="entry name" value="NAD(P)-binding Rossmann-like Domain"/>
    <property type="match status" value="1"/>
</dbReference>
<evidence type="ECO:0000313" key="3">
    <source>
        <dbReference type="Proteomes" id="UP001150238"/>
    </source>
</evidence>
<organism evidence="2 3">
    <name type="scientific">Lentinula lateritia</name>
    <dbReference type="NCBI Taxonomy" id="40482"/>
    <lineage>
        <taxon>Eukaryota</taxon>
        <taxon>Fungi</taxon>
        <taxon>Dikarya</taxon>
        <taxon>Basidiomycota</taxon>
        <taxon>Agaricomycotina</taxon>
        <taxon>Agaricomycetes</taxon>
        <taxon>Agaricomycetidae</taxon>
        <taxon>Agaricales</taxon>
        <taxon>Marasmiineae</taxon>
        <taxon>Omphalotaceae</taxon>
        <taxon>Lentinula</taxon>
    </lineage>
</organism>
<proteinExistence type="inferred from homology"/>
<dbReference type="InterPro" id="IPR036291">
    <property type="entry name" value="NAD(P)-bd_dom_sf"/>
</dbReference>
<dbReference type="Proteomes" id="UP001150238">
    <property type="component" value="Unassembled WGS sequence"/>
</dbReference>
<evidence type="ECO:0000256" key="1">
    <source>
        <dbReference type="ARBA" id="ARBA00008903"/>
    </source>
</evidence>
<dbReference type="EMBL" id="JANVFS010000027">
    <property type="protein sequence ID" value="KAJ4472504.1"/>
    <property type="molecule type" value="Genomic_DNA"/>
</dbReference>
<accession>A0A9W9A424</accession>
<dbReference type="InterPro" id="IPR003462">
    <property type="entry name" value="ODC_Mu_crystall"/>
</dbReference>
<name>A0A9W9A424_9AGAR</name>
<reference evidence="2" key="2">
    <citation type="journal article" date="2023" name="Proc. Natl. Acad. Sci. U.S.A.">
        <title>A global phylogenomic analysis of the shiitake genus Lentinula.</title>
        <authorList>
            <person name="Sierra-Patev S."/>
            <person name="Min B."/>
            <person name="Naranjo-Ortiz M."/>
            <person name="Looney B."/>
            <person name="Konkel Z."/>
            <person name="Slot J.C."/>
            <person name="Sakamoto Y."/>
            <person name="Steenwyk J.L."/>
            <person name="Rokas A."/>
            <person name="Carro J."/>
            <person name="Camarero S."/>
            <person name="Ferreira P."/>
            <person name="Molpeceres G."/>
            <person name="Ruiz-Duenas F.J."/>
            <person name="Serrano A."/>
            <person name="Henrissat B."/>
            <person name="Drula E."/>
            <person name="Hughes K.W."/>
            <person name="Mata J.L."/>
            <person name="Ishikawa N.K."/>
            <person name="Vargas-Isla R."/>
            <person name="Ushijima S."/>
            <person name="Smith C.A."/>
            <person name="Donoghue J."/>
            <person name="Ahrendt S."/>
            <person name="Andreopoulos W."/>
            <person name="He G."/>
            <person name="LaButti K."/>
            <person name="Lipzen A."/>
            <person name="Ng V."/>
            <person name="Riley R."/>
            <person name="Sandor L."/>
            <person name="Barry K."/>
            <person name="Martinez A.T."/>
            <person name="Xiao Y."/>
            <person name="Gibbons J.G."/>
            <person name="Terashima K."/>
            <person name="Grigoriev I.V."/>
            <person name="Hibbett D."/>
        </authorList>
    </citation>
    <scope>NUCLEOTIDE SEQUENCE</scope>
    <source>
        <strain evidence="2">Sp2 HRB7682 ss15</strain>
    </source>
</reference>
<dbReference type="AlphaFoldDB" id="A0A9W9A424"/>
<evidence type="ECO:0000313" key="2">
    <source>
        <dbReference type="EMBL" id="KAJ4472504.1"/>
    </source>
</evidence>
<reference evidence="2" key="1">
    <citation type="submission" date="2022-08" db="EMBL/GenBank/DDBJ databases">
        <authorList>
            <consortium name="DOE Joint Genome Institute"/>
            <person name="Min B."/>
            <person name="Riley R."/>
            <person name="Sierra-Patev S."/>
            <person name="Naranjo-Ortiz M."/>
            <person name="Looney B."/>
            <person name="Konkel Z."/>
            <person name="Slot J.C."/>
            <person name="Sakamoto Y."/>
            <person name="Steenwyk J.L."/>
            <person name="Rokas A."/>
            <person name="Carro J."/>
            <person name="Camarero S."/>
            <person name="Ferreira P."/>
            <person name="Molpeceres G."/>
            <person name="Ruiz-Duenas F.J."/>
            <person name="Serrano A."/>
            <person name="Henrissat B."/>
            <person name="Drula E."/>
            <person name="Hughes K.W."/>
            <person name="Mata J.L."/>
            <person name="Ishikawa N.K."/>
            <person name="Vargas-Isla R."/>
            <person name="Ushijima S."/>
            <person name="Smith C.A."/>
            <person name="Ahrendt S."/>
            <person name="Andreopoulos W."/>
            <person name="He G."/>
            <person name="Labutti K."/>
            <person name="Lipzen A."/>
            <person name="Ng V."/>
            <person name="Sandor L."/>
            <person name="Barry K."/>
            <person name="Martinez A.T."/>
            <person name="Xiao Y."/>
            <person name="Gibbons J.G."/>
            <person name="Terashima K."/>
            <person name="Hibbett D.S."/>
            <person name="Grigoriev I.V."/>
        </authorList>
    </citation>
    <scope>NUCLEOTIDE SEQUENCE</scope>
    <source>
        <strain evidence="2">Sp2 HRB7682 ss15</strain>
    </source>
</reference>